<keyword evidence="1" id="KW-0812">Transmembrane</keyword>
<feature type="transmembrane region" description="Helical" evidence="1">
    <location>
        <begin position="16"/>
        <end position="36"/>
    </location>
</feature>
<organism evidence="2 3">
    <name type="scientific">Candidatus Anoxymicrobium japonicum</name>
    <dbReference type="NCBI Taxonomy" id="2013648"/>
    <lineage>
        <taxon>Bacteria</taxon>
        <taxon>Bacillati</taxon>
        <taxon>Actinomycetota</taxon>
        <taxon>Candidatus Geothermincolia</taxon>
        <taxon>Candidatus Geothermincolales</taxon>
        <taxon>Candidatus Anoxymicrobiaceae</taxon>
        <taxon>Candidatus Anoxymicrobium</taxon>
    </lineage>
</organism>
<evidence type="ECO:0000313" key="2">
    <source>
        <dbReference type="EMBL" id="PKQ27657.1"/>
    </source>
</evidence>
<keyword evidence="1" id="KW-1133">Transmembrane helix</keyword>
<keyword evidence="1" id="KW-0472">Membrane</keyword>
<reference evidence="2 3" key="1">
    <citation type="journal article" date="2017" name="ISME J.">
        <title>Potential for microbial H2 and metal transformations associated with novel bacteria and archaea in deep terrestrial subsurface sediments.</title>
        <authorList>
            <person name="Hernsdorf A.W."/>
            <person name="Amano Y."/>
            <person name="Miyakawa K."/>
            <person name="Ise K."/>
            <person name="Suzuki Y."/>
            <person name="Anantharaman K."/>
            <person name="Probst A."/>
            <person name="Burstein D."/>
            <person name="Thomas B.C."/>
            <person name="Banfield J.F."/>
        </authorList>
    </citation>
    <scope>NUCLEOTIDE SEQUENCE [LARGE SCALE GENOMIC DNA]</scope>
    <source>
        <strain evidence="2">HGW-Actinobacteria-3</strain>
    </source>
</reference>
<protein>
    <submittedName>
        <fullName evidence="2">Uncharacterized protein</fullName>
    </submittedName>
</protein>
<accession>A0A2N3G4K8</accession>
<proteinExistence type="predicted"/>
<name>A0A2N3G4K8_9ACTN</name>
<sequence>MISDIFYGLTSYVSQYPTVAIGVVGLFIALNSLMIARWQRDRIFYENLEKSSTFQIAENLKDIERILNKKIGANDRYSLQDILDGNIRPDINQDIENQLSILARYFSEFAANLEKYSANIMIRKKVCFNFQEYGKKARKYYRLFKKYNFEDIGIEFSIGHLKSAGILMDDE</sequence>
<dbReference type="Proteomes" id="UP000233654">
    <property type="component" value="Unassembled WGS sequence"/>
</dbReference>
<dbReference type="EMBL" id="PHEX01000067">
    <property type="protein sequence ID" value="PKQ27657.1"/>
    <property type="molecule type" value="Genomic_DNA"/>
</dbReference>
<comment type="caution">
    <text evidence="2">The sequence shown here is derived from an EMBL/GenBank/DDBJ whole genome shotgun (WGS) entry which is preliminary data.</text>
</comment>
<evidence type="ECO:0000256" key="1">
    <source>
        <dbReference type="SAM" id="Phobius"/>
    </source>
</evidence>
<evidence type="ECO:0000313" key="3">
    <source>
        <dbReference type="Proteomes" id="UP000233654"/>
    </source>
</evidence>
<gene>
    <name evidence="2" type="ORF">CVT63_06810</name>
</gene>
<dbReference type="AlphaFoldDB" id="A0A2N3G4K8"/>